<dbReference type="Gene3D" id="1.10.150.50">
    <property type="entry name" value="Transcription Factor, Ets-1"/>
    <property type="match status" value="3"/>
</dbReference>
<dbReference type="AlphaFoldDB" id="A0A9N8ZSR8"/>
<feature type="domain" description="SAM" evidence="2">
    <location>
        <begin position="134"/>
        <end position="198"/>
    </location>
</feature>
<dbReference type="Proteomes" id="UP000789706">
    <property type="component" value="Unassembled WGS sequence"/>
</dbReference>
<sequence length="519" mass="58974">MTSSIKLTHGARLLLKNSQKINNVFIRRIHNTKFEINYQLNSFPRSFLNDVPKNVINSNIKLGSIIIQRGLATVTAIDTKVPDIPVLTDTKKIAAEAAKAIANTVQATQTSDNPVVNAFNEKRRLYNENYWINVNFELFKNFPEWLDGLGLKLLAPIFQGKPWEDIINYKMTDLELLGVPNKNLRKRLLRHIRKVRDSYVYGAGSFAMFLQGKKWEEIIELKKDDLTALGIKEAPFQDLLIRGFAYEKTPRILNEKAEAVLEENNIYFRSNYFSNTDVKLLEDFPKWLDGLGLKPLSVIFEGKKWQDIVNLTSKDLMHMGIFNANLRRRLTKNLIKAKKNLAGTANAVQEIEVKEGEVNDSFDQKAIIAQNINHKTVDLYFSILNDVPCMLNTFEEALGRYYPYFEGKKWDEIIKMTDQDLVNLGVQDVGVRKMMVKGFEKQKKLLLHLLNGVIEQPPPPAPVPAPAVVTPVKAETATTPPKKGNANAARDRRRRRGKGKKAKTESAPAVTTEKKENSV</sequence>
<proteinExistence type="predicted"/>
<gene>
    <name evidence="3" type="ORF">DEBURN_LOCUS4905</name>
</gene>
<dbReference type="CDD" id="cd09487">
    <property type="entry name" value="SAM_superfamily"/>
    <property type="match status" value="1"/>
</dbReference>
<accession>A0A9N8ZSR8</accession>
<organism evidence="3 4">
    <name type="scientific">Diversispora eburnea</name>
    <dbReference type="NCBI Taxonomy" id="1213867"/>
    <lineage>
        <taxon>Eukaryota</taxon>
        <taxon>Fungi</taxon>
        <taxon>Fungi incertae sedis</taxon>
        <taxon>Mucoromycota</taxon>
        <taxon>Glomeromycotina</taxon>
        <taxon>Glomeromycetes</taxon>
        <taxon>Diversisporales</taxon>
        <taxon>Diversisporaceae</taxon>
        <taxon>Diversispora</taxon>
    </lineage>
</organism>
<dbReference type="Pfam" id="PF07647">
    <property type="entry name" value="SAM_2"/>
    <property type="match status" value="2"/>
</dbReference>
<dbReference type="InterPro" id="IPR013761">
    <property type="entry name" value="SAM/pointed_sf"/>
</dbReference>
<evidence type="ECO:0000256" key="1">
    <source>
        <dbReference type="SAM" id="MobiDB-lite"/>
    </source>
</evidence>
<feature type="compositionally biased region" description="Low complexity" evidence="1">
    <location>
        <begin position="466"/>
        <end position="488"/>
    </location>
</feature>
<dbReference type="SUPFAM" id="SSF47769">
    <property type="entry name" value="SAM/Pointed domain"/>
    <property type="match status" value="3"/>
</dbReference>
<dbReference type="OrthoDB" id="2155283at2759"/>
<dbReference type="EMBL" id="CAJVPK010000403">
    <property type="protein sequence ID" value="CAG8505564.1"/>
    <property type="molecule type" value="Genomic_DNA"/>
</dbReference>
<reference evidence="3" key="1">
    <citation type="submission" date="2021-06" db="EMBL/GenBank/DDBJ databases">
        <authorList>
            <person name="Kallberg Y."/>
            <person name="Tangrot J."/>
            <person name="Rosling A."/>
        </authorList>
    </citation>
    <scope>NUCLEOTIDE SEQUENCE</scope>
    <source>
        <strain evidence="3">AZ414A</strain>
    </source>
</reference>
<keyword evidence="4" id="KW-1185">Reference proteome</keyword>
<evidence type="ECO:0000313" key="3">
    <source>
        <dbReference type="EMBL" id="CAG8505564.1"/>
    </source>
</evidence>
<dbReference type="SMART" id="SM00454">
    <property type="entry name" value="SAM"/>
    <property type="match status" value="2"/>
</dbReference>
<protein>
    <submittedName>
        <fullName evidence="3">11228_t:CDS:1</fullName>
    </submittedName>
</protein>
<feature type="domain" description="SAM" evidence="2">
    <location>
        <begin position="276"/>
        <end position="340"/>
    </location>
</feature>
<feature type="compositionally biased region" description="Basic residues" evidence="1">
    <location>
        <begin position="491"/>
        <end position="501"/>
    </location>
</feature>
<evidence type="ECO:0000313" key="4">
    <source>
        <dbReference type="Proteomes" id="UP000789706"/>
    </source>
</evidence>
<evidence type="ECO:0000259" key="2">
    <source>
        <dbReference type="SMART" id="SM00454"/>
    </source>
</evidence>
<dbReference type="InterPro" id="IPR001660">
    <property type="entry name" value="SAM"/>
</dbReference>
<name>A0A9N8ZSR8_9GLOM</name>
<feature type="region of interest" description="Disordered" evidence="1">
    <location>
        <begin position="459"/>
        <end position="519"/>
    </location>
</feature>
<comment type="caution">
    <text evidence="3">The sequence shown here is derived from an EMBL/GenBank/DDBJ whole genome shotgun (WGS) entry which is preliminary data.</text>
</comment>